<protein>
    <submittedName>
        <fullName evidence="2">Uncharacterized protein</fullName>
    </submittedName>
</protein>
<evidence type="ECO:0000313" key="2">
    <source>
        <dbReference type="EMBL" id="SPC12654.1"/>
    </source>
</evidence>
<dbReference type="EMBL" id="OGUS01000115">
    <property type="protein sequence ID" value="SPC12654.1"/>
    <property type="molecule type" value="Genomic_DNA"/>
</dbReference>
<feature type="compositionally biased region" description="Low complexity" evidence="1">
    <location>
        <begin position="22"/>
        <end position="32"/>
    </location>
</feature>
<feature type="compositionally biased region" description="Polar residues" evidence="1">
    <location>
        <begin position="59"/>
        <end position="72"/>
    </location>
</feature>
<gene>
    <name evidence="2" type="ORF">CO2235_150309</name>
</gene>
<dbReference type="AlphaFoldDB" id="A0A375FZW5"/>
<sequence>MSWYGWARPGASHGGSIGETDAAPGGARSAIAGGAGGAHRVSRAGLRTLPEYPPCGLSQAASNRSGRGSDNG</sequence>
<organism evidence="2">
    <name type="scientific">Cupriavidus oxalaticus</name>
    <dbReference type="NCBI Taxonomy" id="96344"/>
    <lineage>
        <taxon>Bacteria</taxon>
        <taxon>Pseudomonadati</taxon>
        <taxon>Pseudomonadota</taxon>
        <taxon>Betaproteobacteria</taxon>
        <taxon>Burkholderiales</taxon>
        <taxon>Burkholderiaceae</taxon>
        <taxon>Cupriavidus</taxon>
    </lineage>
</organism>
<name>A0A375FZW5_9BURK</name>
<comment type="caution">
    <text evidence="2">The sequence shown here is derived from an EMBL/GenBank/DDBJ whole genome shotgun (WGS) entry which is preliminary data.</text>
</comment>
<proteinExistence type="predicted"/>
<accession>A0A375FZW5</accession>
<dbReference type="Proteomes" id="UP000256862">
    <property type="component" value="Chromosome CO2235"/>
</dbReference>
<evidence type="ECO:0000256" key="1">
    <source>
        <dbReference type="SAM" id="MobiDB-lite"/>
    </source>
</evidence>
<feature type="region of interest" description="Disordered" evidence="1">
    <location>
        <begin position="1"/>
        <end position="72"/>
    </location>
</feature>
<reference evidence="2" key="1">
    <citation type="submission" date="2018-01" db="EMBL/GenBank/DDBJ databases">
        <authorList>
            <person name="Clerissi C."/>
        </authorList>
    </citation>
    <scope>NUCLEOTIDE SEQUENCE</scope>
    <source>
        <strain evidence="2">Cupriavidus oxalaticus LMG 2235</strain>
    </source>
</reference>